<evidence type="ECO:0000256" key="2">
    <source>
        <dbReference type="PIRSR" id="PIRSR613078-1"/>
    </source>
</evidence>
<dbReference type="HOGENOM" id="CLU_818515_0_0_9"/>
<dbReference type="InterPro" id="IPR051695">
    <property type="entry name" value="Phosphoglycerate_Mutase"/>
</dbReference>
<dbReference type="InterPro" id="IPR006504">
    <property type="entry name" value="Tscrpt_reg_Spx/MgsR"/>
</dbReference>
<dbReference type="PANTHER" id="PTHR46517">
    <property type="entry name" value="FRUCTOSE-2,6-BISPHOSPHATASE TIGAR"/>
    <property type="match status" value="1"/>
</dbReference>
<evidence type="ECO:0000256" key="1">
    <source>
        <dbReference type="ARBA" id="ARBA00022801"/>
    </source>
</evidence>
<dbReference type="EMBL" id="AEQN01000016">
    <property type="protein sequence ID" value="EFV01587.1"/>
    <property type="molecule type" value="Genomic_DNA"/>
</dbReference>
<dbReference type="InterPro" id="IPR006660">
    <property type="entry name" value="Arsenate_reductase-like"/>
</dbReference>
<feature type="binding site" evidence="3">
    <location>
        <begin position="10"/>
        <end position="17"/>
    </location>
    <ligand>
        <name>substrate</name>
    </ligand>
</feature>
<comment type="caution">
    <text evidence="5">The sequence shown here is derived from an EMBL/GenBank/DDBJ whole genome shotgun (WGS) entry which is preliminary data.</text>
</comment>
<dbReference type="Pfam" id="PF03960">
    <property type="entry name" value="ArsC"/>
    <property type="match status" value="1"/>
</dbReference>
<dbReference type="NCBIfam" id="TIGR01617">
    <property type="entry name" value="arsC_related"/>
    <property type="match status" value="1"/>
</dbReference>
<keyword evidence="1" id="KW-0378">Hydrolase</keyword>
<dbReference type="AlphaFoldDB" id="E6MG47"/>
<dbReference type="GO" id="GO:0005829">
    <property type="term" value="C:cytosol"/>
    <property type="evidence" value="ECO:0007669"/>
    <property type="project" value="TreeGrafter"/>
</dbReference>
<evidence type="ECO:0000313" key="5">
    <source>
        <dbReference type="EMBL" id="EFV01587.1"/>
    </source>
</evidence>
<dbReference type="SUPFAM" id="SSF52833">
    <property type="entry name" value="Thioredoxin-like"/>
    <property type="match status" value="1"/>
</dbReference>
<dbReference type="GO" id="GO:0045820">
    <property type="term" value="P:negative regulation of glycolytic process"/>
    <property type="evidence" value="ECO:0007669"/>
    <property type="project" value="TreeGrafter"/>
</dbReference>
<feature type="active site" description="Proton donor/acceptor" evidence="2">
    <location>
        <position position="85"/>
    </location>
</feature>
<gene>
    <name evidence="5" type="ORF">HMP0721_0980</name>
</gene>
<dbReference type="SUPFAM" id="SSF53254">
    <property type="entry name" value="Phosphoglycerate mutase-like"/>
    <property type="match status" value="1"/>
</dbReference>
<name>E6MG47_9FIRM</name>
<proteinExistence type="inferred from homology"/>
<dbReference type="Gene3D" id="3.40.30.10">
    <property type="entry name" value="Glutaredoxin"/>
    <property type="match status" value="1"/>
</dbReference>
<dbReference type="Gene3D" id="3.40.50.1240">
    <property type="entry name" value="Phosphoglycerate mutase-like"/>
    <property type="match status" value="1"/>
</dbReference>
<dbReference type="eggNOG" id="COG1393">
    <property type="taxonomic scope" value="Bacteria"/>
</dbReference>
<dbReference type="InterPro" id="IPR036249">
    <property type="entry name" value="Thioredoxin-like_sf"/>
</dbReference>
<dbReference type="SMART" id="SM00855">
    <property type="entry name" value="PGAM"/>
    <property type="match status" value="1"/>
</dbReference>
<dbReference type="GO" id="GO:0043456">
    <property type="term" value="P:regulation of pentose-phosphate shunt"/>
    <property type="evidence" value="ECO:0007669"/>
    <property type="project" value="TreeGrafter"/>
</dbReference>
<organism evidence="5 6">
    <name type="scientific">Pseudoramibacter alactolyticus ATCC 23263</name>
    <dbReference type="NCBI Taxonomy" id="887929"/>
    <lineage>
        <taxon>Bacteria</taxon>
        <taxon>Bacillati</taxon>
        <taxon>Bacillota</taxon>
        <taxon>Clostridia</taxon>
        <taxon>Eubacteriales</taxon>
        <taxon>Eubacteriaceae</taxon>
        <taxon>Pseudoramibacter</taxon>
    </lineage>
</organism>
<evidence type="ECO:0000256" key="3">
    <source>
        <dbReference type="PIRSR" id="PIRSR613078-2"/>
    </source>
</evidence>
<evidence type="ECO:0000313" key="6">
    <source>
        <dbReference type="Proteomes" id="UP000004754"/>
    </source>
</evidence>
<sequence>MTTTTLFLVRHGTTALNDRNIFQGAIDEPLNALGLSQSQLLTEYFKDIPIDLAISSPLTRARQTLDFIVAERPEIPVIVDAGISEINGGVLEGRPFQELSVLTPEIIDALDHHLGRIDTRFYGGETGEMVYNRVRDTILNIIDAHLGKTLVMVSHGYALGAWINFVRGVPAAEMTPIPLENVSVCKFTFKADGNIRTDFIGDHHHLTNDARRVFDWEALTRPLPIFIHYPKCSTCKKARRFLDDHGVAYQTRDIVAEALRKEELLVLMNRYPGEDRRFFNTSGQLYRQQRLKDQVLTMDRDAKATKLAESGMLVKRPLLVFKDRVCIGFKEAEWRKALDLD</sequence>
<keyword evidence="6" id="KW-1185">Reference proteome</keyword>
<evidence type="ECO:0000256" key="4">
    <source>
        <dbReference type="PROSITE-ProRule" id="PRU01282"/>
    </source>
</evidence>
<accession>E6MG47</accession>
<dbReference type="PANTHER" id="PTHR46517:SF1">
    <property type="entry name" value="FRUCTOSE-2,6-BISPHOSPHATASE TIGAR"/>
    <property type="match status" value="1"/>
</dbReference>
<dbReference type="Pfam" id="PF00300">
    <property type="entry name" value="His_Phos_1"/>
    <property type="match status" value="1"/>
</dbReference>
<dbReference type="Proteomes" id="UP000004754">
    <property type="component" value="Unassembled WGS sequence"/>
</dbReference>
<comment type="similarity">
    <text evidence="4">Belongs to the ArsC family.</text>
</comment>
<dbReference type="InterPro" id="IPR013078">
    <property type="entry name" value="His_Pase_superF_clade-1"/>
</dbReference>
<dbReference type="CDD" id="cd07067">
    <property type="entry name" value="HP_PGM_like"/>
    <property type="match status" value="1"/>
</dbReference>
<protein>
    <submittedName>
        <fullName evidence="5">Transcriptional regulator, Spx/MgsR family</fullName>
    </submittedName>
</protein>
<dbReference type="OrthoDB" id="9794155at2"/>
<reference evidence="5 6" key="1">
    <citation type="submission" date="2010-12" db="EMBL/GenBank/DDBJ databases">
        <authorList>
            <person name="Muzny D."/>
            <person name="Qin X."/>
            <person name="Deng J."/>
            <person name="Jiang H."/>
            <person name="Liu Y."/>
            <person name="Qu J."/>
            <person name="Song X.-Z."/>
            <person name="Zhang L."/>
            <person name="Thornton R."/>
            <person name="Coyle M."/>
            <person name="Francisco L."/>
            <person name="Jackson L."/>
            <person name="Javaid M."/>
            <person name="Korchina V."/>
            <person name="Kovar C."/>
            <person name="Mata R."/>
            <person name="Mathew T."/>
            <person name="Ngo R."/>
            <person name="Nguyen L."/>
            <person name="Nguyen N."/>
            <person name="Okwuonu G."/>
            <person name="Ongeri F."/>
            <person name="Pham C."/>
            <person name="Simmons D."/>
            <person name="Wilczek-Boney K."/>
            <person name="Hale W."/>
            <person name="Jakkamsetti A."/>
            <person name="Pham P."/>
            <person name="Ruth R."/>
            <person name="San Lucas F."/>
            <person name="Warren J."/>
            <person name="Zhang J."/>
            <person name="Zhao Z."/>
            <person name="Zhou C."/>
            <person name="Zhu D."/>
            <person name="Lee S."/>
            <person name="Bess C."/>
            <person name="Blankenburg K."/>
            <person name="Forbes L."/>
            <person name="Fu Q."/>
            <person name="Gubbala S."/>
            <person name="Hirani K."/>
            <person name="Jayaseelan J.C."/>
            <person name="Lara F."/>
            <person name="Munidasa M."/>
            <person name="Palculict T."/>
            <person name="Patil S."/>
            <person name="Pu L.-L."/>
            <person name="Saada N."/>
            <person name="Tang L."/>
            <person name="Weissenberger G."/>
            <person name="Zhu Y."/>
            <person name="Hemphill L."/>
            <person name="Shang Y."/>
            <person name="Youmans B."/>
            <person name="Ayvaz T."/>
            <person name="Ross M."/>
            <person name="Santibanez J."/>
            <person name="Aqrawi P."/>
            <person name="Gross S."/>
            <person name="Joshi V."/>
            <person name="Fowler G."/>
            <person name="Nazareth L."/>
            <person name="Reid J."/>
            <person name="Worley K."/>
            <person name="Petrosino J."/>
            <person name="Highlander S."/>
            <person name="Gibbs R."/>
        </authorList>
    </citation>
    <scope>NUCLEOTIDE SEQUENCE [LARGE SCALE GENOMIC DNA]</scope>
    <source>
        <strain evidence="5 6">ATCC 23263</strain>
    </source>
</reference>
<dbReference type="STRING" id="887929.HMP0721_0980"/>
<dbReference type="GO" id="GO:0004331">
    <property type="term" value="F:fructose-2,6-bisphosphate 2-phosphatase activity"/>
    <property type="evidence" value="ECO:0007669"/>
    <property type="project" value="TreeGrafter"/>
</dbReference>
<dbReference type="RefSeq" id="WP_006598404.1">
    <property type="nucleotide sequence ID" value="NZ_GL622359.1"/>
</dbReference>
<dbReference type="InterPro" id="IPR029033">
    <property type="entry name" value="His_PPase_superfam"/>
</dbReference>
<feature type="binding site" evidence="3">
    <location>
        <position position="60"/>
    </location>
    <ligand>
        <name>substrate</name>
    </ligand>
</feature>
<dbReference type="eggNOG" id="COG0406">
    <property type="taxonomic scope" value="Bacteria"/>
</dbReference>
<dbReference type="PROSITE" id="PS51353">
    <property type="entry name" value="ARSC"/>
    <property type="match status" value="1"/>
</dbReference>
<feature type="active site" description="Tele-phosphohistidine intermediate" evidence="2">
    <location>
        <position position="11"/>
    </location>
</feature>